<name>A0ACB0ZNK5_MELEN</name>
<sequence>MAKRTALEANLSPLATQSSSNIEIDSLNSLINGQINVVRKSLDTITDFMPIITTEQMPILQSLIATLSDQFETLTTSLKNGLSGGSRMRVEGQLPEIEYAMEFCFYTSLVDEKTNKEVRSAVICIHPFYFTTYAHSSRLKYKENVTKIKVCKGNKEFNTTAVFVSHEQDFVVLKSETKICDFGPQICEKMCSGSIYLCGGFTNEIDKLKPCRKNGCLQSSKTERIKSLIFYLKLILKYSGGGELRGPYLIGVVTVSKGDSGCAVFCTHGLKGMSIGGLDFPDCSSKAIFENCAKFLPKCMIVPAIDIMSKVDECEASISKIKK</sequence>
<reference evidence="1" key="1">
    <citation type="submission" date="2023-11" db="EMBL/GenBank/DDBJ databases">
        <authorList>
            <person name="Poullet M."/>
        </authorList>
    </citation>
    <scope>NUCLEOTIDE SEQUENCE</scope>
    <source>
        <strain evidence="1">E1834</strain>
    </source>
</reference>
<keyword evidence="2" id="KW-1185">Reference proteome</keyword>
<gene>
    <name evidence="1" type="ORF">MENTE1834_LOCUS27859</name>
</gene>
<proteinExistence type="predicted"/>
<evidence type="ECO:0000313" key="1">
    <source>
        <dbReference type="EMBL" id="CAK5080674.1"/>
    </source>
</evidence>
<evidence type="ECO:0000313" key="2">
    <source>
        <dbReference type="Proteomes" id="UP001497535"/>
    </source>
</evidence>
<accession>A0ACB0ZNK5</accession>
<dbReference type="Proteomes" id="UP001497535">
    <property type="component" value="Unassembled WGS sequence"/>
</dbReference>
<comment type="caution">
    <text evidence="1">The sequence shown here is derived from an EMBL/GenBank/DDBJ whole genome shotgun (WGS) entry which is preliminary data.</text>
</comment>
<protein>
    <submittedName>
        <fullName evidence="1">Uncharacterized protein</fullName>
    </submittedName>
</protein>
<dbReference type="EMBL" id="CAVMJV010000042">
    <property type="protein sequence ID" value="CAK5080674.1"/>
    <property type="molecule type" value="Genomic_DNA"/>
</dbReference>
<organism evidence="1 2">
    <name type="scientific">Meloidogyne enterolobii</name>
    <name type="common">Root-knot nematode worm</name>
    <name type="synonym">Meloidogyne mayaguensis</name>
    <dbReference type="NCBI Taxonomy" id="390850"/>
    <lineage>
        <taxon>Eukaryota</taxon>
        <taxon>Metazoa</taxon>
        <taxon>Ecdysozoa</taxon>
        <taxon>Nematoda</taxon>
        <taxon>Chromadorea</taxon>
        <taxon>Rhabditida</taxon>
        <taxon>Tylenchina</taxon>
        <taxon>Tylenchomorpha</taxon>
        <taxon>Tylenchoidea</taxon>
        <taxon>Meloidogynidae</taxon>
        <taxon>Meloidogyninae</taxon>
        <taxon>Meloidogyne</taxon>
    </lineage>
</organism>